<comment type="subcellular location">
    <subcellularLocation>
        <location evidence="1">Membrane</location>
        <topology evidence="1">Multi-pass membrane protein</topology>
    </subcellularLocation>
</comment>
<protein>
    <recommendedName>
        <fullName evidence="8">Major facilitator superfamily (MFS) profile domain-containing protein</fullName>
    </recommendedName>
</protein>
<evidence type="ECO:0000313" key="9">
    <source>
        <dbReference type="EMBL" id="KAJ1922953.1"/>
    </source>
</evidence>
<dbReference type="OrthoDB" id="3936150at2759"/>
<reference evidence="9" key="1">
    <citation type="submission" date="2022-07" db="EMBL/GenBank/DDBJ databases">
        <title>Phylogenomic reconstructions and comparative analyses of Kickxellomycotina fungi.</title>
        <authorList>
            <person name="Reynolds N.K."/>
            <person name="Stajich J.E."/>
            <person name="Barry K."/>
            <person name="Grigoriev I.V."/>
            <person name="Crous P."/>
            <person name="Smith M.E."/>
        </authorList>
    </citation>
    <scope>NUCLEOTIDE SEQUENCE</scope>
    <source>
        <strain evidence="9">RSA 861</strain>
    </source>
</reference>
<feature type="transmembrane region" description="Helical" evidence="7">
    <location>
        <begin position="376"/>
        <end position="400"/>
    </location>
</feature>
<dbReference type="AlphaFoldDB" id="A0A9W8DXU7"/>
<evidence type="ECO:0000313" key="10">
    <source>
        <dbReference type="Proteomes" id="UP001150569"/>
    </source>
</evidence>
<dbReference type="Pfam" id="PF07690">
    <property type="entry name" value="MFS_1"/>
    <property type="match status" value="1"/>
</dbReference>
<feature type="region of interest" description="Disordered" evidence="6">
    <location>
        <begin position="1"/>
        <end position="27"/>
    </location>
</feature>
<feature type="transmembrane region" description="Helical" evidence="7">
    <location>
        <begin position="602"/>
        <end position="622"/>
    </location>
</feature>
<keyword evidence="2" id="KW-0813">Transport</keyword>
<gene>
    <name evidence="9" type="ORF">IWQ60_006186</name>
</gene>
<evidence type="ECO:0000256" key="4">
    <source>
        <dbReference type="ARBA" id="ARBA00022989"/>
    </source>
</evidence>
<comment type="caution">
    <text evidence="9">The sequence shown here is derived from an EMBL/GenBank/DDBJ whole genome shotgun (WGS) entry which is preliminary data.</text>
</comment>
<feature type="transmembrane region" description="Helical" evidence="7">
    <location>
        <begin position="247"/>
        <end position="270"/>
    </location>
</feature>
<feature type="transmembrane region" description="Helical" evidence="7">
    <location>
        <begin position="217"/>
        <end position="235"/>
    </location>
</feature>
<evidence type="ECO:0000259" key="8">
    <source>
        <dbReference type="PROSITE" id="PS50850"/>
    </source>
</evidence>
<dbReference type="Gene3D" id="1.20.1720.10">
    <property type="entry name" value="Multidrug resistance protein D"/>
    <property type="match status" value="1"/>
</dbReference>
<dbReference type="GO" id="GO:0005886">
    <property type="term" value="C:plasma membrane"/>
    <property type="evidence" value="ECO:0007669"/>
    <property type="project" value="TreeGrafter"/>
</dbReference>
<dbReference type="CDD" id="cd17323">
    <property type="entry name" value="MFS_Tpo1_MDR_like"/>
    <property type="match status" value="1"/>
</dbReference>
<sequence length="635" mass="68923">MDDHNSQVPSTATASLHEDSARSHRATQSITNHYRKHYEKLELEPHPHGRLGGEGLPSLMPTTEPATGPVEAGDLVTDGALLAEGVDDVDAQSVLSRSIGDETDDDRPVVYTVFGPRKKAFIVVILSLAGVLAPLSSSMYLPALQTIEDELETTATMVSLTITVYMLGLGVAPLFWASVSDVFGRRLVYMASFVVFILACVGNAMSNSIGMLLGMRVIQSCGASSVIAVGAGSICDLYETKRRGRALGFFFLGALIGPVIGPIIGGYVTSSIGWRWTFWILAIFGGIVLLLITFVLPETHRRIVAEKYQARMVNLPLKPTTWVVNPLLPLYYLKYPYVALTIINISILYGALYAMSTSMPANYSDVYGLSTDEVGLTFLAMGVGNILGSVAGGNFADFILARKRKMMEREFAMRQAEEDGGVSSSDTTYATELITTNNEKLINQETPTSVDGTTKYHSAGTDEEDAIRPANKFDAHGATGTAITATNTMAGEPAASAAIEVPKEFRLTGGILFFWLMPTSMLFYGWFLHSHQPLAATLTIQFFGGLGMTFIFASYSTYLVDIFTTRSATITSLNNSVRSIWAAVCSVIVVPMESGLGPGWTFTIFSLLQFGGGLIMIIVFLYGHRWRQRWPPASK</sequence>
<feature type="transmembrane region" description="Helical" evidence="7">
    <location>
        <begin position="579"/>
        <end position="596"/>
    </location>
</feature>
<dbReference type="EMBL" id="JANBPT010000363">
    <property type="protein sequence ID" value="KAJ1922953.1"/>
    <property type="molecule type" value="Genomic_DNA"/>
</dbReference>
<dbReference type="SUPFAM" id="SSF103473">
    <property type="entry name" value="MFS general substrate transporter"/>
    <property type="match status" value="2"/>
</dbReference>
<dbReference type="InterPro" id="IPR011701">
    <property type="entry name" value="MFS"/>
</dbReference>
<evidence type="ECO:0000256" key="5">
    <source>
        <dbReference type="ARBA" id="ARBA00023136"/>
    </source>
</evidence>
<dbReference type="PANTHER" id="PTHR23502:SF132">
    <property type="entry name" value="POLYAMINE TRANSPORTER 2-RELATED"/>
    <property type="match status" value="1"/>
</dbReference>
<name>A0A9W8DXU7_9FUNG</name>
<feature type="transmembrane region" description="Helical" evidence="7">
    <location>
        <begin position="534"/>
        <end position="558"/>
    </location>
</feature>
<dbReference type="PROSITE" id="PS50850">
    <property type="entry name" value="MFS"/>
    <property type="match status" value="1"/>
</dbReference>
<dbReference type="PANTHER" id="PTHR23502">
    <property type="entry name" value="MAJOR FACILITATOR SUPERFAMILY"/>
    <property type="match status" value="1"/>
</dbReference>
<accession>A0A9W8DXU7</accession>
<evidence type="ECO:0000256" key="3">
    <source>
        <dbReference type="ARBA" id="ARBA00022692"/>
    </source>
</evidence>
<feature type="transmembrane region" description="Helical" evidence="7">
    <location>
        <begin position="337"/>
        <end position="356"/>
    </location>
</feature>
<keyword evidence="4 7" id="KW-1133">Transmembrane helix</keyword>
<feature type="transmembrane region" description="Helical" evidence="7">
    <location>
        <begin position="120"/>
        <end position="143"/>
    </location>
</feature>
<dbReference type="GO" id="GO:0022857">
    <property type="term" value="F:transmembrane transporter activity"/>
    <property type="evidence" value="ECO:0007669"/>
    <property type="project" value="InterPro"/>
</dbReference>
<dbReference type="Proteomes" id="UP001150569">
    <property type="component" value="Unassembled WGS sequence"/>
</dbReference>
<dbReference type="InterPro" id="IPR036259">
    <property type="entry name" value="MFS_trans_sf"/>
</dbReference>
<proteinExistence type="predicted"/>
<evidence type="ECO:0000256" key="6">
    <source>
        <dbReference type="SAM" id="MobiDB-lite"/>
    </source>
</evidence>
<dbReference type="FunFam" id="1.20.1720.10:FF:000009">
    <property type="entry name" value="MFS multidrug transporter"/>
    <property type="match status" value="1"/>
</dbReference>
<keyword evidence="5 7" id="KW-0472">Membrane</keyword>
<feature type="transmembrane region" description="Helical" evidence="7">
    <location>
        <begin position="276"/>
        <end position="297"/>
    </location>
</feature>
<keyword evidence="3 7" id="KW-0812">Transmembrane</keyword>
<organism evidence="9 10">
    <name type="scientific">Tieghemiomyces parasiticus</name>
    <dbReference type="NCBI Taxonomy" id="78921"/>
    <lineage>
        <taxon>Eukaryota</taxon>
        <taxon>Fungi</taxon>
        <taxon>Fungi incertae sedis</taxon>
        <taxon>Zoopagomycota</taxon>
        <taxon>Kickxellomycotina</taxon>
        <taxon>Dimargaritomycetes</taxon>
        <taxon>Dimargaritales</taxon>
        <taxon>Dimargaritaceae</taxon>
        <taxon>Tieghemiomyces</taxon>
    </lineage>
</organism>
<feature type="compositionally biased region" description="Polar residues" evidence="6">
    <location>
        <begin position="1"/>
        <end position="14"/>
    </location>
</feature>
<feature type="transmembrane region" description="Helical" evidence="7">
    <location>
        <begin position="507"/>
        <end position="528"/>
    </location>
</feature>
<evidence type="ECO:0000256" key="1">
    <source>
        <dbReference type="ARBA" id="ARBA00004141"/>
    </source>
</evidence>
<keyword evidence="10" id="KW-1185">Reference proteome</keyword>
<dbReference type="InterPro" id="IPR020846">
    <property type="entry name" value="MFS_dom"/>
</dbReference>
<feature type="transmembrane region" description="Helical" evidence="7">
    <location>
        <begin position="155"/>
        <end position="175"/>
    </location>
</feature>
<evidence type="ECO:0000256" key="7">
    <source>
        <dbReference type="SAM" id="Phobius"/>
    </source>
</evidence>
<feature type="domain" description="Major facilitator superfamily (MFS) profile" evidence="8">
    <location>
        <begin position="122"/>
        <end position="624"/>
    </location>
</feature>
<feature type="transmembrane region" description="Helical" evidence="7">
    <location>
        <begin position="187"/>
        <end position="205"/>
    </location>
</feature>
<evidence type="ECO:0000256" key="2">
    <source>
        <dbReference type="ARBA" id="ARBA00022448"/>
    </source>
</evidence>